<evidence type="ECO:0000259" key="4">
    <source>
        <dbReference type="PROSITE" id="PS50800"/>
    </source>
</evidence>
<dbReference type="EMBL" id="JAUTXT010000017">
    <property type="protein sequence ID" value="KAK3674821.1"/>
    <property type="molecule type" value="Genomic_DNA"/>
</dbReference>
<dbReference type="Gene3D" id="1.10.720.30">
    <property type="entry name" value="SAP domain"/>
    <property type="match status" value="1"/>
</dbReference>
<dbReference type="Proteomes" id="UP001274830">
    <property type="component" value="Unassembled WGS sequence"/>
</dbReference>
<feature type="compositionally biased region" description="Low complexity" evidence="3">
    <location>
        <begin position="70"/>
        <end position="83"/>
    </location>
</feature>
<accession>A0AAE0WN94</accession>
<dbReference type="Pfam" id="PF18592">
    <property type="entry name" value="Tho1_MOS11_C"/>
    <property type="match status" value="1"/>
</dbReference>
<evidence type="ECO:0000313" key="5">
    <source>
        <dbReference type="EMBL" id="KAK3674821.1"/>
    </source>
</evidence>
<feature type="domain" description="SAP" evidence="4">
    <location>
        <begin position="4"/>
        <end position="38"/>
    </location>
</feature>
<dbReference type="GO" id="GO:0016973">
    <property type="term" value="P:poly(A)+ mRNA export from nucleus"/>
    <property type="evidence" value="ECO:0007669"/>
    <property type="project" value="TreeGrafter"/>
</dbReference>
<dbReference type="InterPro" id="IPR003034">
    <property type="entry name" value="SAP_dom"/>
</dbReference>
<dbReference type="PANTHER" id="PTHR46551">
    <property type="entry name" value="SAP DOMAIN-CONTAINING RIBONUCLEOPROTEIN"/>
    <property type="match status" value="1"/>
</dbReference>
<sequence>MTDYVKKKNDDLSALCKDRGLPHGGKKADLVKRLEDYDATHSTSAPAATTTTTTTTSAEDEEIDWDEEPAAATTAPAADAIAAGGIGEVKNPAAVPNQSIVEDPATTNDLSVTNPDAAATAPAKEGEEEEAEKVPGKDFTSGLADRTIDEEIEKRKARARKFGLAEDSDEIRLLERAKKFGVQDASLVPGMLNQALSTQRERGERKRGTGAGGLDVPLSEESGVRKRGGGAGRGGRGGTGGRRDGGANGGAGRERSRTPLEGRGKSGGGGGGAKASGNGSWMTEADKAKAEARKARFAGTG</sequence>
<comment type="similarity">
    <text evidence="2">Belongs to the SAP domain-containing ribonucleoprotein family.</text>
</comment>
<evidence type="ECO:0000256" key="1">
    <source>
        <dbReference type="ARBA" id="ARBA00022553"/>
    </source>
</evidence>
<feature type="compositionally biased region" description="Basic and acidic residues" evidence="3">
    <location>
        <begin position="252"/>
        <end position="264"/>
    </location>
</feature>
<reference evidence="5" key="1">
    <citation type="submission" date="2023-07" db="EMBL/GenBank/DDBJ databases">
        <title>Black Yeasts Isolated from many extreme environments.</title>
        <authorList>
            <person name="Coleine C."/>
            <person name="Stajich J.E."/>
            <person name="Selbmann L."/>
        </authorList>
    </citation>
    <scope>NUCLEOTIDE SEQUENCE</scope>
    <source>
        <strain evidence="5">CCFEE 5485</strain>
    </source>
</reference>
<dbReference type="GO" id="GO:0005634">
    <property type="term" value="C:nucleus"/>
    <property type="evidence" value="ECO:0007669"/>
    <property type="project" value="TreeGrafter"/>
</dbReference>
<feature type="compositionally biased region" description="Gly residues" evidence="3">
    <location>
        <begin position="265"/>
        <end position="274"/>
    </location>
</feature>
<feature type="region of interest" description="Disordered" evidence="3">
    <location>
        <begin position="191"/>
        <end position="301"/>
    </location>
</feature>
<proteinExistence type="inferred from homology"/>
<evidence type="ECO:0000256" key="2">
    <source>
        <dbReference type="ARBA" id="ARBA00046328"/>
    </source>
</evidence>
<evidence type="ECO:0000256" key="3">
    <source>
        <dbReference type="SAM" id="MobiDB-lite"/>
    </source>
</evidence>
<organism evidence="5 6">
    <name type="scientific">Recurvomyces mirabilis</name>
    <dbReference type="NCBI Taxonomy" id="574656"/>
    <lineage>
        <taxon>Eukaryota</taxon>
        <taxon>Fungi</taxon>
        <taxon>Dikarya</taxon>
        <taxon>Ascomycota</taxon>
        <taxon>Pezizomycotina</taxon>
        <taxon>Dothideomycetes</taxon>
        <taxon>Dothideomycetidae</taxon>
        <taxon>Mycosphaerellales</taxon>
        <taxon>Teratosphaeriaceae</taxon>
        <taxon>Recurvomyces</taxon>
    </lineage>
</organism>
<feature type="region of interest" description="Disordered" evidence="3">
    <location>
        <begin position="38"/>
        <end position="147"/>
    </location>
</feature>
<dbReference type="Pfam" id="PF02037">
    <property type="entry name" value="SAP"/>
    <property type="match status" value="1"/>
</dbReference>
<feature type="compositionally biased region" description="Low complexity" evidence="3">
    <location>
        <begin position="40"/>
        <end position="57"/>
    </location>
</feature>
<gene>
    <name evidence="5" type="ORF">LTR78_005165</name>
</gene>
<keyword evidence="6" id="KW-1185">Reference proteome</keyword>
<feature type="compositionally biased region" description="Polar residues" evidence="3">
    <location>
        <begin position="96"/>
        <end position="114"/>
    </location>
</feature>
<feature type="compositionally biased region" description="Basic and acidic residues" evidence="3">
    <location>
        <begin position="284"/>
        <end position="294"/>
    </location>
</feature>
<dbReference type="SUPFAM" id="SSF68906">
    <property type="entry name" value="SAP domain"/>
    <property type="match status" value="1"/>
</dbReference>
<dbReference type="InterPro" id="IPR036361">
    <property type="entry name" value="SAP_dom_sf"/>
</dbReference>
<protein>
    <recommendedName>
        <fullName evidence="4">SAP domain-containing protein</fullName>
    </recommendedName>
</protein>
<feature type="compositionally biased region" description="Acidic residues" evidence="3">
    <location>
        <begin position="58"/>
        <end position="69"/>
    </location>
</feature>
<name>A0AAE0WN94_9PEZI</name>
<dbReference type="AlphaFoldDB" id="A0AAE0WN94"/>
<feature type="compositionally biased region" description="Gly residues" evidence="3">
    <location>
        <begin position="229"/>
        <end position="251"/>
    </location>
</feature>
<dbReference type="SMART" id="SM00513">
    <property type="entry name" value="SAP"/>
    <property type="match status" value="1"/>
</dbReference>
<dbReference type="PROSITE" id="PS50800">
    <property type="entry name" value="SAP"/>
    <property type="match status" value="1"/>
</dbReference>
<comment type="caution">
    <text evidence="5">The sequence shown here is derived from an EMBL/GenBank/DDBJ whole genome shotgun (WGS) entry which is preliminary data.</text>
</comment>
<dbReference type="InterPro" id="IPR040746">
    <property type="entry name" value="THO1_MOS11_C"/>
</dbReference>
<dbReference type="PANTHER" id="PTHR46551:SF1">
    <property type="entry name" value="SAP DOMAIN-CONTAINING RIBONUCLEOPROTEIN"/>
    <property type="match status" value="1"/>
</dbReference>
<evidence type="ECO:0000313" key="6">
    <source>
        <dbReference type="Proteomes" id="UP001274830"/>
    </source>
</evidence>
<keyword evidence="1" id="KW-0597">Phosphoprotein</keyword>
<dbReference type="InterPro" id="IPR052240">
    <property type="entry name" value="SAP_domain_ribonucleoprotein"/>
</dbReference>